<feature type="transmembrane region" description="Helical" evidence="1">
    <location>
        <begin position="94"/>
        <end position="116"/>
    </location>
</feature>
<evidence type="ECO:0000256" key="1">
    <source>
        <dbReference type="SAM" id="Phobius"/>
    </source>
</evidence>
<organism evidence="2">
    <name type="scientific">Anthurium amnicola</name>
    <dbReference type="NCBI Taxonomy" id="1678845"/>
    <lineage>
        <taxon>Eukaryota</taxon>
        <taxon>Viridiplantae</taxon>
        <taxon>Streptophyta</taxon>
        <taxon>Embryophyta</taxon>
        <taxon>Tracheophyta</taxon>
        <taxon>Spermatophyta</taxon>
        <taxon>Magnoliopsida</taxon>
        <taxon>Liliopsida</taxon>
        <taxon>Araceae</taxon>
        <taxon>Pothoideae</taxon>
        <taxon>Potheae</taxon>
        <taxon>Anthurium</taxon>
    </lineage>
</organism>
<evidence type="ECO:0000313" key="2">
    <source>
        <dbReference type="EMBL" id="JAT50664.1"/>
    </source>
</evidence>
<keyword evidence="1 2" id="KW-0812">Transmembrane</keyword>
<feature type="transmembrane region" description="Helical" evidence="1">
    <location>
        <begin position="53"/>
        <end position="82"/>
    </location>
</feature>
<feature type="transmembrane region" description="Helical" evidence="1">
    <location>
        <begin position="12"/>
        <end position="33"/>
    </location>
</feature>
<name>A0A1D1Y7P6_9ARAE</name>
<gene>
    <name evidence="2" type="primary">LAPTM4A_0</name>
    <name evidence="2" type="ORF">g.101573</name>
</gene>
<feature type="transmembrane region" description="Helical" evidence="1">
    <location>
        <begin position="148"/>
        <end position="174"/>
    </location>
</feature>
<proteinExistence type="predicted"/>
<dbReference type="EMBL" id="GDJX01017272">
    <property type="protein sequence ID" value="JAT50664.1"/>
    <property type="molecule type" value="Transcribed_RNA"/>
</dbReference>
<dbReference type="AlphaFoldDB" id="A0A1D1Y7P6"/>
<protein>
    <submittedName>
        <fullName evidence="2">Lysosomal-associated transmembrane protein 4A</fullName>
    </submittedName>
</protein>
<sequence>MKVTSNVTNCCCCVPLKTGVVIITILWLLFGIYEIVTNTLELATPTKENSFTYIKVVDIAAIIFSGLITIGAAFGLFVFIFANTSRMLLIYSKIAYGIVAINIADYILSLIVAIVLKSEVMEHCKQFLFNRIPDNEKNNACSDNYNDIITSIVMSAVVTTLFLVYFAIVITAYVENKQNDNNNDNNNRDITEDDIATEKHIAAEKFLVEKTSNL</sequence>
<accession>A0A1D1Y7P6</accession>
<keyword evidence="1" id="KW-1133">Transmembrane helix</keyword>
<keyword evidence="1" id="KW-0472">Membrane</keyword>
<reference evidence="2" key="1">
    <citation type="submission" date="2015-07" db="EMBL/GenBank/DDBJ databases">
        <title>Transcriptome Assembly of Anthurium amnicola.</title>
        <authorList>
            <person name="Suzuki J."/>
        </authorList>
    </citation>
    <scope>NUCLEOTIDE SEQUENCE</scope>
</reference>